<sequence>MKTLLTLAVAMATGTAALAQEGPVKVLAAGSLRAALTDVARAFEAEAQDHKVELGFGASGLLKDRLVGGERADVFASANMEHPQALADAGKAEAPKPFARNLLCALGSGAFRATPETLVERLLDPAVRVGTSTPKADPAGDYAFEMFARIERNGRPGARQILADKALQLTGGPNSPPPPKDRNVYGAIMAAGQADVFITYCTNAIIARREVPGLSIIDVPPAVNVSATYGVSVMNGATPMGRDLVRFLLSPEGRAVLARHGFAAP</sequence>
<dbReference type="Gene3D" id="3.40.190.10">
    <property type="entry name" value="Periplasmic binding protein-like II"/>
    <property type="match status" value="2"/>
</dbReference>
<dbReference type="GO" id="GO:0030973">
    <property type="term" value="F:molybdate ion binding"/>
    <property type="evidence" value="ECO:0007669"/>
    <property type="project" value="TreeGrafter"/>
</dbReference>
<organism evidence="2 3">
    <name type="scientific">Piscinibacter aquaticus</name>
    <dbReference type="NCBI Taxonomy" id="392597"/>
    <lineage>
        <taxon>Bacteria</taxon>
        <taxon>Pseudomonadati</taxon>
        <taxon>Pseudomonadota</taxon>
        <taxon>Betaproteobacteria</taxon>
        <taxon>Burkholderiales</taxon>
        <taxon>Sphaerotilaceae</taxon>
        <taxon>Piscinibacter</taxon>
    </lineage>
</organism>
<evidence type="ECO:0000256" key="1">
    <source>
        <dbReference type="SAM" id="SignalP"/>
    </source>
</evidence>
<accession>A0A5C6U0Q5</accession>
<keyword evidence="1" id="KW-0732">Signal</keyword>
<feature type="signal peptide" evidence="1">
    <location>
        <begin position="1"/>
        <end position="19"/>
    </location>
</feature>
<keyword evidence="3" id="KW-1185">Reference proteome</keyword>
<dbReference type="NCBIfam" id="NF002917">
    <property type="entry name" value="PRK03537.1-3"/>
    <property type="match status" value="1"/>
</dbReference>
<dbReference type="Pfam" id="PF13531">
    <property type="entry name" value="SBP_bac_11"/>
    <property type="match status" value="1"/>
</dbReference>
<dbReference type="AlphaFoldDB" id="A0A5C6U0Q5"/>
<dbReference type="PANTHER" id="PTHR30632:SF0">
    <property type="entry name" value="SULFATE-BINDING PROTEIN"/>
    <property type="match status" value="1"/>
</dbReference>
<dbReference type="SUPFAM" id="SSF53850">
    <property type="entry name" value="Periplasmic binding protein-like II"/>
    <property type="match status" value="1"/>
</dbReference>
<dbReference type="GO" id="GO:0015689">
    <property type="term" value="P:molybdate ion transport"/>
    <property type="evidence" value="ECO:0007669"/>
    <property type="project" value="TreeGrafter"/>
</dbReference>
<name>A0A5C6U0Q5_9BURK</name>
<comment type="caution">
    <text evidence="2">The sequence shown here is derived from an EMBL/GenBank/DDBJ whole genome shotgun (WGS) entry which is preliminary data.</text>
</comment>
<dbReference type="InterPro" id="IPR050682">
    <property type="entry name" value="ModA/WtpA"/>
</dbReference>
<reference evidence="2 3" key="1">
    <citation type="submission" date="2019-08" db="EMBL/GenBank/DDBJ databases">
        <authorList>
            <person name="Khan S.A."/>
            <person name="Jeon C.O."/>
            <person name="Jeong S.E."/>
        </authorList>
    </citation>
    <scope>NUCLEOTIDE SEQUENCE [LARGE SCALE GENOMIC DNA]</scope>
    <source>
        <strain evidence="3">IMCC1728</strain>
    </source>
</reference>
<dbReference type="EMBL" id="VOPW01000001">
    <property type="protein sequence ID" value="TXC66532.1"/>
    <property type="molecule type" value="Genomic_DNA"/>
</dbReference>
<dbReference type="Proteomes" id="UP000321832">
    <property type="component" value="Unassembled WGS sequence"/>
</dbReference>
<protein>
    <submittedName>
        <fullName evidence="2">Molybdate ABC transporter substrate-binding protein</fullName>
    </submittedName>
</protein>
<proteinExistence type="predicted"/>
<evidence type="ECO:0000313" key="2">
    <source>
        <dbReference type="EMBL" id="TXC66532.1"/>
    </source>
</evidence>
<gene>
    <name evidence="2" type="ORF">FSC37_13820</name>
</gene>
<dbReference type="PANTHER" id="PTHR30632">
    <property type="entry name" value="MOLYBDATE-BINDING PERIPLASMIC PROTEIN"/>
    <property type="match status" value="1"/>
</dbReference>
<feature type="chain" id="PRO_5022684670" evidence="1">
    <location>
        <begin position="20"/>
        <end position="265"/>
    </location>
</feature>
<evidence type="ECO:0000313" key="3">
    <source>
        <dbReference type="Proteomes" id="UP000321832"/>
    </source>
</evidence>